<sequence>MKALKEVIAVTLLVVLPLDILYLYYAGGWVEPIKVILYVDLVMLYCIPIYGIWQFISWIRRER</sequence>
<dbReference type="AlphaFoldDB" id="A0A0F9MFW5"/>
<keyword evidence="1" id="KW-1133">Transmembrane helix</keyword>
<accession>A0A0F9MFW5</accession>
<evidence type="ECO:0000256" key="1">
    <source>
        <dbReference type="SAM" id="Phobius"/>
    </source>
</evidence>
<organism evidence="2">
    <name type="scientific">marine sediment metagenome</name>
    <dbReference type="NCBI Taxonomy" id="412755"/>
    <lineage>
        <taxon>unclassified sequences</taxon>
        <taxon>metagenomes</taxon>
        <taxon>ecological metagenomes</taxon>
    </lineage>
</organism>
<gene>
    <name evidence="2" type="ORF">LCGC14_1389840</name>
</gene>
<protein>
    <submittedName>
        <fullName evidence="2">Uncharacterized protein</fullName>
    </submittedName>
</protein>
<feature type="transmembrane region" description="Helical" evidence="1">
    <location>
        <begin position="7"/>
        <end position="25"/>
    </location>
</feature>
<proteinExistence type="predicted"/>
<evidence type="ECO:0000313" key="2">
    <source>
        <dbReference type="EMBL" id="KKM75490.1"/>
    </source>
</evidence>
<keyword evidence="1" id="KW-0472">Membrane</keyword>
<reference evidence="2" key="1">
    <citation type="journal article" date="2015" name="Nature">
        <title>Complex archaea that bridge the gap between prokaryotes and eukaryotes.</title>
        <authorList>
            <person name="Spang A."/>
            <person name="Saw J.H."/>
            <person name="Jorgensen S.L."/>
            <person name="Zaremba-Niedzwiedzka K."/>
            <person name="Martijn J."/>
            <person name="Lind A.E."/>
            <person name="van Eijk R."/>
            <person name="Schleper C."/>
            <person name="Guy L."/>
            <person name="Ettema T.J."/>
        </authorList>
    </citation>
    <scope>NUCLEOTIDE SEQUENCE</scope>
</reference>
<dbReference type="EMBL" id="LAZR01008970">
    <property type="protein sequence ID" value="KKM75490.1"/>
    <property type="molecule type" value="Genomic_DNA"/>
</dbReference>
<comment type="caution">
    <text evidence="2">The sequence shown here is derived from an EMBL/GenBank/DDBJ whole genome shotgun (WGS) entry which is preliminary data.</text>
</comment>
<keyword evidence="1" id="KW-0812">Transmembrane</keyword>
<feature type="transmembrane region" description="Helical" evidence="1">
    <location>
        <begin position="37"/>
        <end position="59"/>
    </location>
</feature>
<name>A0A0F9MFW5_9ZZZZ</name>